<dbReference type="AlphaFoldDB" id="Q8HIN0"/>
<evidence type="ECO:0000313" key="18">
    <source>
        <dbReference type="EMBL" id="CAD56921.2"/>
    </source>
</evidence>
<evidence type="ECO:0000256" key="5">
    <source>
        <dbReference type="ARBA" id="ARBA00022448"/>
    </source>
</evidence>
<dbReference type="InterPro" id="IPR003918">
    <property type="entry name" value="NADH_UbQ_OxRdtase"/>
</dbReference>
<dbReference type="PANTHER" id="PTHR43507">
    <property type="entry name" value="NADH-UBIQUINONE OXIDOREDUCTASE CHAIN 4"/>
    <property type="match status" value="1"/>
</dbReference>
<keyword evidence="7 16" id="KW-0812">Transmembrane</keyword>
<dbReference type="Pfam" id="PF00361">
    <property type="entry name" value="Proton_antipo_M"/>
    <property type="match status" value="1"/>
</dbReference>
<dbReference type="GO" id="GO:0045271">
    <property type="term" value="C:respiratory chain complex I"/>
    <property type="evidence" value="ECO:0000318"/>
    <property type="project" value="GO_Central"/>
</dbReference>
<feature type="transmembrane region" description="Helical" evidence="16">
    <location>
        <begin position="86"/>
        <end position="104"/>
    </location>
</feature>
<comment type="function">
    <text evidence="16">Core subunit of the mitochondrial membrane respiratory chain NADH dehydrogenase (Complex I) which catalyzes electron transfer from NADH through the respiratory chain, using ubiquinone as an electron acceptor. Essential for the catalytic activity and assembly of complex I.</text>
</comment>
<keyword evidence="8" id="KW-1278">Translocase</keyword>
<protein>
    <recommendedName>
        <fullName evidence="4 16">NADH-ubiquinone oxidoreductase chain 4</fullName>
        <ecNumber evidence="3 16">7.1.1.2</ecNumber>
    </recommendedName>
</protein>
<dbReference type="GO" id="GO:0042773">
    <property type="term" value="P:ATP synthesis coupled electron transport"/>
    <property type="evidence" value="ECO:0007669"/>
    <property type="project" value="InterPro"/>
</dbReference>
<organism evidence="18">
    <name type="scientific">Ciona intestinalis</name>
    <name type="common">Transparent sea squirt</name>
    <name type="synonym">Ascidia intestinalis</name>
    <dbReference type="NCBI Taxonomy" id="7719"/>
    <lineage>
        <taxon>Eukaryota</taxon>
        <taxon>Metazoa</taxon>
        <taxon>Chordata</taxon>
        <taxon>Tunicata</taxon>
        <taxon>Ascidiacea</taxon>
        <taxon>Phlebobranchia</taxon>
        <taxon>Cionidae</taxon>
        <taxon>Ciona</taxon>
    </lineage>
</organism>
<dbReference type="PRINTS" id="PR01437">
    <property type="entry name" value="NUOXDRDTASE4"/>
</dbReference>
<feature type="transmembrane region" description="Helical" evidence="16">
    <location>
        <begin position="60"/>
        <end position="79"/>
    </location>
</feature>
<reference evidence="18" key="2">
    <citation type="journal article" date="2015" name="J. Zool. Syst. Evol. Res.">
        <title>Morphological evidence that the molecularly determined Ciona robusta type A and type B are different species: Ciona robusta and Ciona robusta.</title>
        <authorList>
            <person name="Brunetti R."/>
            <person name="Gissi C."/>
            <person name="Pennati R."/>
            <person name="Caicci F."/>
            <person name="Gasparini F."/>
            <person name="Manni L."/>
        </authorList>
    </citation>
    <scope>NUCLEOTIDE SEQUENCE</scope>
</reference>
<dbReference type="InterPro" id="IPR001750">
    <property type="entry name" value="ND/Mrp_TM"/>
</dbReference>
<reference evidence="18 20" key="1">
    <citation type="journal article" date="2004" name="J. Mol. Evol.">
        <title>Complete mtDNA of Ciona intestinalis reveals extensive gene rearrangement and the presence of an atp8 and an extra trnM gene in ascidians.</title>
        <authorList>
            <person name="Gissi C."/>
            <person name="Iannelli F."/>
            <person name="Pesole G."/>
        </authorList>
    </citation>
    <scope>NUCLEOTIDE SEQUENCE [LARGE SCALE GENOMIC DNA]</scope>
</reference>
<feature type="transmembrane region" description="Helical" evidence="16">
    <location>
        <begin position="140"/>
        <end position="157"/>
    </location>
</feature>
<feature type="transmembrane region" description="Helical" evidence="16">
    <location>
        <begin position="342"/>
        <end position="362"/>
    </location>
</feature>
<reference evidence="18" key="3">
    <citation type="journal article" date="2015" name="PLoS ONE">
        <title>Morphological Differences between Larvae of the Ciona intestinalis Species Complex: Hints for a Valid Taxonomic Definition of Distinct Species.</title>
        <authorList>
            <person name="Pennati R."/>
            <person name="Ficetola G.F."/>
            <person name="Brunetti R."/>
            <person name="Caicci F."/>
            <person name="Gasparini F."/>
            <person name="Griggio F."/>
            <person name="Sato A."/>
            <person name="Stach T."/>
            <person name="Kaul-Strehlow S."/>
            <person name="Gissi C."/>
            <person name="Manni L."/>
        </authorList>
    </citation>
    <scope>NUCLEOTIDE SEQUENCE</scope>
</reference>
<reference evidence="19" key="4">
    <citation type="submission" date="2025-05" db="UniProtKB">
        <authorList>
            <consortium name="Ensembl"/>
        </authorList>
    </citation>
    <scope>IDENTIFICATION</scope>
</reference>
<feature type="transmembrane region" description="Helical" evidence="16">
    <location>
        <begin position="382"/>
        <end position="403"/>
    </location>
</feature>
<dbReference type="Proteomes" id="UP000008144">
    <property type="component" value="Mitochondrion MT"/>
</dbReference>
<evidence type="ECO:0000256" key="16">
    <source>
        <dbReference type="RuleBase" id="RU003297"/>
    </source>
</evidence>
<accession>Q8HIN0</accession>
<sequence length="442" mass="51828">MYLVYLMFIPMVFLFYHKNFKMWFLVYSFFLLYSILPMFFKTGEIIFCNHFSSWSGDTVNAMLIILSIVVIMLSGIIMMEGNRMNYMMMSFYFSMLFLVLFFGSDDLLNFLVFFELSMLPIFLLIGWWGKGKERMFSNYYFFLYTLVTSLPMFMLILKTMTLGMESMTLYNYYNLKITWFMFLLLVLGFLTKLPIYGLHIWLPKAHVDAPVGGSMVLAGILLKIGGFGMMRCFMLMGEEVKMTYSVFFIMFLGVWGLMFTGVVCLRLTDFKVIVAFSSVSHMSLAVAGLMSYFYWGFKGSYLMFLGHGILSPVLFFFGDMLYKRYHSRHINSMKGLISSSSFMFYLITLFFFAMNFGFPPFMNFFGEIGLFMSLLSFNYLQALFMFGGFLMAGIFMLNMFVMIGQSKKMLFQKMVLLNYEKMTIFFFFLSYIYMSLLFSSII</sequence>
<evidence type="ECO:0000313" key="20">
    <source>
        <dbReference type="Proteomes" id="UP000008144"/>
    </source>
</evidence>
<evidence type="ECO:0000256" key="11">
    <source>
        <dbReference type="ARBA" id="ARBA00023027"/>
    </source>
</evidence>
<comment type="similarity">
    <text evidence="2 16">Belongs to the complex I subunit 4 family.</text>
</comment>
<evidence type="ECO:0000313" key="19">
    <source>
        <dbReference type="Ensembl" id="ENSCINP00000036597.1"/>
    </source>
</evidence>
<geneLocation type="mitochondrion" evidence="18 19"/>
<feature type="transmembrane region" description="Helical" evidence="16">
    <location>
        <begin position="242"/>
        <end position="265"/>
    </location>
</feature>
<feature type="transmembrane region" description="Helical" evidence="16">
    <location>
        <begin position="272"/>
        <end position="295"/>
    </location>
</feature>
<evidence type="ECO:0000259" key="17">
    <source>
        <dbReference type="Pfam" id="PF00361"/>
    </source>
</evidence>
<gene>
    <name evidence="18" type="primary">NADH4</name>
</gene>
<name>Q8HIN0_CIOIN</name>
<feature type="domain" description="NADH:quinone oxidoreductase/Mrp antiporter transmembrane" evidence="17">
    <location>
        <begin position="104"/>
        <end position="385"/>
    </location>
</feature>
<dbReference type="PANTHER" id="PTHR43507:SF20">
    <property type="entry name" value="NADH-UBIQUINONE OXIDOREDUCTASE CHAIN 4"/>
    <property type="match status" value="1"/>
</dbReference>
<keyword evidence="6 16" id="KW-0679">Respiratory chain</keyword>
<keyword evidence="12 16" id="KW-0830">Ubiquinone</keyword>
<keyword evidence="11 16" id="KW-0520">NAD</keyword>
<feature type="transmembrane region" description="Helical" evidence="16">
    <location>
        <begin position="424"/>
        <end position="441"/>
    </location>
</feature>
<dbReference type="STRING" id="7719.ENSCINP00000036597"/>
<keyword evidence="9 16" id="KW-0249">Electron transport</keyword>
<dbReference type="GO" id="GO:0048039">
    <property type="term" value="F:ubiquinone binding"/>
    <property type="evidence" value="ECO:0000318"/>
    <property type="project" value="GO_Central"/>
</dbReference>
<evidence type="ECO:0000256" key="7">
    <source>
        <dbReference type="ARBA" id="ARBA00022692"/>
    </source>
</evidence>
<evidence type="ECO:0000256" key="6">
    <source>
        <dbReference type="ARBA" id="ARBA00022660"/>
    </source>
</evidence>
<dbReference type="EC" id="7.1.1.2" evidence="3 16"/>
<comment type="catalytic activity">
    <reaction evidence="15 16">
        <text>a ubiquinone + NADH + 5 H(+)(in) = a ubiquinol + NAD(+) + 4 H(+)(out)</text>
        <dbReference type="Rhea" id="RHEA:29091"/>
        <dbReference type="Rhea" id="RHEA-COMP:9565"/>
        <dbReference type="Rhea" id="RHEA-COMP:9566"/>
        <dbReference type="ChEBI" id="CHEBI:15378"/>
        <dbReference type="ChEBI" id="CHEBI:16389"/>
        <dbReference type="ChEBI" id="CHEBI:17976"/>
        <dbReference type="ChEBI" id="CHEBI:57540"/>
        <dbReference type="ChEBI" id="CHEBI:57945"/>
        <dbReference type="EC" id="7.1.1.2"/>
    </reaction>
</comment>
<evidence type="ECO:0000256" key="1">
    <source>
        <dbReference type="ARBA" id="ARBA00004225"/>
    </source>
</evidence>
<keyword evidence="14 16" id="KW-0472">Membrane</keyword>
<keyword evidence="13 16" id="KW-0496">Mitochondrion</keyword>
<dbReference type="EMBL" id="AJ517314">
    <property type="protein sequence ID" value="CAD56921.2"/>
    <property type="molecule type" value="Genomic_DNA"/>
</dbReference>
<evidence type="ECO:0000256" key="9">
    <source>
        <dbReference type="ARBA" id="ARBA00022982"/>
    </source>
</evidence>
<evidence type="ECO:0000256" key="14">
    <source>
        <dbReference type="ARBA" id="ARBA00023136"/>
    </source>
</evidence>
<feature type="transmembrane region" description="Helical" evidence="16">
    <location>
        <begin position="177"/>
        <end position="202"/>
    </location>
</feature>
<accession>A0A1W2VZD2</accession>
<dbReference type="GO" id="GO:0009060">
    <property type="term" value="P:aerobic respiration"/>
    <property type="evidence" value="ECO:0000318"/>
    <property type="project" value="GO_Central"/>
</dbReference>
<evidence type="ECO:0000256" key="4">
    <source>
        <dbReference type="ARBA" id="ARBA00021006"/>
    </source>
</evidence>
<evidence type="ECO:0000256" key="3">
    <source>
        <dbReference type="ARBA" id="ARBA00012944"/>
    </source>
</evidence>
<evidence type="ECO:0000256" key="13">
    <source>
        <dbReference type="ARBA" id="ARBA00023128"/>
    </source>
</evidence>
<keyword evidence="5 16" id="KW-0813">Transport</keyword>
<evidence type="ECO:0000256" key="2">
    <source>
        <dbReference type="ARBA" id="ARBA00009025"/>
    </source>
</evidence>
<feature type="transmembrane region" description="Helical" evidence="16">
    <location>
        <begin position="301"/>
        <end position="322"/>
    </location>
</feature>
<feature type="transmembrane region" description="Helical" evidence="16">
    <location>
        <begin position="110"/>
        <end position="128"/>
    </location>
</feature>
<proteinExistence type="inferred from homology"/>
<evidence type="ECO:0000256" key="15">
    <source>
        <dbReference type="ARBA" id="ARBA00049551"/>
    </source>
</evidence>
<dbReference type="GO" id="GO:0031966">
    <property type="term" value="C:mitochondrial membrane"/>
    <property type="evidence" value="ECO:0007669"/>
    <property type="project" value="UniProtKB-SubCell"/>
</dbReference>
<dbReference type="GO" id="GO:0015990">
    <property type="term" value="P:electron transport coupled proton transport"/>
    <property type="evidence" value="ECO:0000318"/>
    <property type="project" value="GO_Central"/>
</dbReference>
<keyword evidence="10 16" id="KW-1133">Transmembrane helix</keyword>
<feature type="transmembrane region" description="Helical" evidence="16">
    <location>
        <begin position="214"/>
        <end position="236"/>
    </location>
</feature>
<evidence type="ECO:0000256" key="8">
    <source>
        <dbReference type="ARBA" id="ARBA00022967"/>
    </source>
</evidence>
<comment type="subcellular location">
    <subcellularLocation>
        <location evidence="1 16">Mitochondrion membrane</location>
        <topology evidence="1 16">Multi-pass membrane protein</topology>
    </subcellularLocation>
</comment>
<dbReference type="HOGENOM" id="CLU_621950_0_0_1"/>
<dbReference type="Ensembl" id="ENSCINT00000037381.1">
    <property type="protein sequence ID" value="ENSCINP00000036597.1"/>
    <property type="gene ID" value="ENSCING00000025218.1"/>
</dbReference>
<dbReference type="GeneTree" id="ENSGT00730000111316"/>
<evidence type="ECO:0000256" key="12">
    <source>
        <dbReference type="ARBA" id="ARBA00023075"/>
    </source>
</evidence>
<evidence type="ECO:0000256" key="10">
    <source>
        <dbReference type="ARBA" id="ARBA00022989"/>
    </source>
</evidence>
<dbReference type="GO" id="GO:0008137">
    <property type="term" value="F:NADH dehydrogenase (ubiquinone) activity"/>
    <property type="evidence" value="ECO:0007669"/>
    <property type="project" value="UniProtKB-UniRule"/>
</dbReference>
<feature type="transmembrane region" description="Helical" evidence="16">
    <location>
        <begin position="20"/>
        <end position="40"/>
    </location>
</feature>
<keyword evidence="20" id="KW-1185">Reference proteome</keyword>